<accession>A0ABT5DHX8</accession>
<evidence type="ECO:0000313" key="3">
    <source>
        <dbReference type="Proteomes" id="UP001221838"/>
    </source>
</evidence>
<feature type="signal peptide" evidence="1">
    <location>
        <begin position="1"/>
        <end position="26"/>
    </location>
</feature>
<gene>
    <name evidence="2" type="ORF">POL68_32665</name>
</gene>
<reference evidence="2 3" key="1">
    <citation type="submission" date="2022-11" db="EMBL/GenBank/DDBJ databases">
        <title>Minimal conservation of predation-associated metabolite biosynthetic gene clusters underscores biosynthetic potential of Myxococcota including descriptions for ten novel species: Archangium lansinium sp. nov., Myxococcus landrumus sp. nov., Nannocystis bai.</title>
        <authorList>
            <person name="Ahearne A."/>
            <person name="Stevens C."/>
            <person name="Dowd S."/>
        </authorList>
    </citation>
    <scope>NUCLEOTIDE SEQUENCE [LARGE SCALE GENOMIC DNA]</scope>
    <source>
        <strain evidence="2 3">NCWAL01</strain>
    </source>
</reference>
<keyword evidence="3" id="KW-1185">Reference proteome</keyword>
<evidence type="ECO:0000313" key="2">
    <source>
        <dbReference type="EMBL" id="MDC0713261.1"/>
    </source>
</evidence>
<feature type="chain" id="PRO_5046507858" evidence="1">
    <location>
        <begin position="27"/>
        <end position="348"/>
    </location>
</feature>
<name>A0ABT5DHX8_9BACT</name>
<proteinExistence type="predicted"/>
<sequence length="348" mass="36926">MYRLIGKISFTLLMAAVAAMPSKVFAQSCSTSTAYYGELLQVADLDGNGTNEAVCNAYSEINVVSGTTATRYPLINTYWTLASIIDVDGSPGAEVVLKQGNQITVIKHYSRTTSSFNIGTTWEIGAFADVDGIAGNEIAVTTPTQLRIVYARTGTITDHYVGTASRVATGAVSDMDGNAGKEIPLEAGNNLMIYSRSAGLRSFYIGGTNWKVCTEIANCASDMNGVAGAELLIALPSEVRIVSLQSGTINSYWIGSQYATLRDGVRDFDGVAGNEIAMAQGGNGNLLILRPRAGTLQTLNGAGTFGSSWTLVDYVNLDGVAGDEIRVRSNTNNRIYRVYPRSGTVSAE</sequence>
<organism evidence="2 3">
    <name type="scientific">Stigmatella ashevillensis</name>
    <dbReference type="NCBI Taxonomy" id="2995309"/>
    <lineage>
        <taxon>Bacteria</taxon>
        <taxon>Pseudomonadati</taxon>
        <taxon>Myxococcota</taxon>
        <taxon>Myxococcia</taxon>
        <taxon>Myxococcales</taxon>
        <taxon>Cystobacterineae</taxon>
        <taxon>Archangiaceae</taxon>
        <taxon>Stigmatella</taxon>
    </lineage>
</organism>
<dbReference type="Proteomes" id="UP001221838">
    <property type="component" value="Unassembled WGS sequence"/>
</dbReference>
<evidence type="ECO:0000256" key="1">
    <source>
        <dbReference type="SAM" id="SignalP"/>
    </source>
</evidence>
<comment type="caution">
    <text evidence="2">The sequence shown here is derived from an EMBL/GenBank/DDBJ whole genome shotgun (WGS) entry which is preliminary data.</text>
</comment>
<dbReference type="EMBL" id="JAQNDM010000002">
    <property type="protein sequence ID" value="MDC0713261.1"/>
    <property type="molecule type" value="Genomic_DNA"/>
</dbReference>
<protein>
    <submittedName>
        <fullName evidence="2">Uncharacterized protein</fullName>
    </submittedName>
</protein>
<keyword evidence="1" id="KW-0732">Signal</keyword>
<dbReference type="RefSeq" id="WP_272143468.1">
    <property type="nucleotide sequence ID" value="NZ_JAQNDM010000002.1"/>
</dbReference>